<evidence type="ECO:0000256" key="5">
    <source>
        <dbReference type="ARBA" id="ARBA00022725"/>
    </source>
</evidence>
<evidence type="ECO:0000256" key="6">
    <source>
        <dbReference type="ARBA" id="ARBA00022989"/>
    </source>
</evidence>
<evidence type="ECO:0000313" key="12">
    <source>
        <dbReference type="Proteomes" id="UP001168821"/>
    </source>
</evidence>
<dbReference type="EMBL" id="JALNTZ010000002">
    <property type="protein sequence ID" value="KAJ3663382.1"/>
    <property type="molecule type" value="Genomic_DNA"/>
</dbReference>
<evidence type="ECO:0000256" key="4">
    <source>
        <dbReference type="ARBA" id="ARBA00022692"/>
    </source>
</evidence>
<organism evidence="11 12">
    <name type="scientific">Zophobas morio</name>
    <dbReference type="NCBI Taxonomy" id="2755281"/>
    <lineage>
        <taxon>Eukaryota</taxon>
        <taxon>Metazoa</taxon>
        <taxon>Ecdysozoa</taxon>
        <taxon>Arthropoda</taxon>
        <taxon>Hexapoda</taxon>
        <taxon>Insecta</taxon>
        <taxon>Pterygota</taxon>
        <taxon>Neoptera</taxon>
        <taxon>Endopterygota</taxon>
        <taxon>Coleoptera</taxon>
        <taxon>Polyphaga</taxon>
        <taxon>Cucujiformia</taxon>
        <taxon>Tenebrionidae</taxon>
        <taxon>Zophobas</taxon>
    </lineage>
</organism>
<feature type="transmembrane region" description="Helical" evidence="10">
    <location>
        <begin position="281"/>
        <end position="301"/>
    </location>
</feature>
<dbReference type="InterPro" id="IPR004117">
    <property type="entry name" value="7tm6_olfct_rcpt"/>
</dbReference>
<name>A0AA38MPN6_9CUCU</name>
<feature type="transmembrane region" description="Helical" evidence="10">
    <location>
        <begin position="248"/>
        <end position="269"/>
    </location>
</feature>
<comment type="caution">
    <text evidence="11">The sequence shown here is derived from an EMBL/GenBank/DDBJ whole genome shotgun (WGS) entry which is preliminary data.</text>
</comment>
<evidence type="ECO:0000313" key="11">
    <source>
        <dbReference type="EMBL" id="KAJ3663382.1"/>
    </source>
</evidence>
<dbReference type="GO" id="GO:0005886">
    <property type="term" value="C:plasma membrane"/>
    <property type="evidence" value="ECO:0007669"/>
    <property type="project" value="UniProtKB-SubCell"/>
</dbReference>
<keyword evidence="5 10" id="KW-0552">Olfaction</keyword>
<protein>
    <recommendedName>
        <fullName evidence="10">Odorant receptor</fullName>
    </recommendedName>
</protein>
<feature type="transmembrane region" description="Helical" evidence="10">
    <location>
        <begin position="65"/>
        <end position="87"/>
    </location>
</feature>
<proteinExistence type="inferred from homology"/>
<feature type="transmembrane region" description="Helical" evidence="10">
    <location>
        <begin position="33"/>
        <end position="59"/>
    </location>
</feature>
<dbReference type="GO" id="GO:0005549">
    <property type="term" value="F:odorant binding"/>
    <property type="evidence" value="ECO:0007669"/>
    <property type="project" value="InterPro"/>
</dbReference>
<accession>A0AA38MPN6</accession>
<dbReference type="AlphaFoldDB" id="A0AA38MPN6"/>
<keyword evidence="6 10" id="KW-1133">Transmembrane helix</keyword>
<keyword evidence="12" id="KW-1185">Reference proteome</keyword>
<evidence type="ECO:0000256" key="2">
    <source>
        <dbReference type="ARBA" id="ARBA00022475"/>
    </source>
</evidence>
<evidence type="ECO:0000256" key="1">
    <source>
        <dbReference type="ARBA" id="ARBA00004651"/>
    </source>
</evidence>
<evidence type="ECO:0000256" key="7">
    <source>
        <dbReference type="ARBA" id="ARBA00023136"/>
    </source>
</evidence>
<sequence>MTKFEWSLPNKTNYLLLKICGIWPEGDQYQFNLYFLFFLTSAVFFLYPHNLCQIIVLFYTSDITVAGAIIFVILSDLIAVVKMHLVVGNIKMLKKLTAAIDNEELQPQNAAQERAVMDGIDFWRKSFYFFLSAGISTLFFWGTFPILDGGYKEYKRPFIVWYPYDFKKSPYYELTYMHQMISIIFIANLNMSVDSFASALLTFIAAQCEILSDKLKNLHQETDARRAFVGCIKHHLQIIRYADDTSKFLDLVVFLQFVPSSVSFGLTLFQLSTVVPFTSQFYSFLTYGIAVTLEIFMYCWFGNEVELKSHNIPYAAYECQWFEFSKSLKYELMFFTLRTQKPIKFSAKGLFYTSLEPFVRILRTGWSYFALLSTINTS</sequence>
<evidence type="ECO:0000256" key="9">
    <source>
        <dbReference type="ARBA" id="ARBA00023224"/>
    </source>
</evidence>
<evidence type="ECO:0000256" key="8">
    <source>
        <dbReference type="ARBA" id="ARBA00023170"/>
    </source>
</evidence>
<dbReference type="GO" id="GO:0007165">
    <property type="term" value="P:signal transduction"/>
    <property type="evidence" value="ECO:0007669"/>
    <property type="project" value="UniProtKB-KW"/>
</dbReference>
<evidence type="ECO:0000256" key="3">
    <source>
        <dbReference type="ARBA" id="ARBA00022606"/>
    </source>
</evidence>
<keyword evidence="7 10" id="KW-0472">Membrane</keyword>
<keyword evidence="8 10" id="KW-0675">Receptor</keyword>
<gene>
    <name evidence="11" type="ORF">Zmor_007657</name>
</gene>
<comment type="subcellular location">
    <subcellularLocation>
        <location evidence="1 10">Cell membrane</location>
        <topology evidence="1 10">Multi-pass membrane protein</topology>
    </subcellularLocation>
</comment>
<keyword evidence="9 10" id="KW-0807">Transducer</keyword>
<keyword evidence="2" id="KW-1003">Cell membrane</keyword>
<evidence type="ECO:0000256" key="10">
    <source>
        <dbReference type="RuleBase" id="RU351113"/>
    </source>
</evidence>
<dbReference type="PANTHER" id="PTHR21137">
    <property type="entry name" value="ODORANT RECEPTOR"/>
    <property type="match status" value="1"/>
</dbReference>
<dbReference type="GO" id="GO:0004984">
    <property type="term" value="F:olfactory receptor activity"/>
    <property type="evidence" value="ECO:0007669"/>
    <property type="project" value="InterPro"/>
</dbReference>
<dbReference type="Proteomes" id="UP001168821">
    <property type="component" value="Unassembled WGS sequence"/>
</dbReference>
<feature type="transmembrane region" description="Helical" evidence="10">
    <location>
        <begin position="127"/>
        <end position="147"/>
    </location>
</feature>
<keyword evidence="4 10" id="KW-0812">Transmembrane</keyword>
<comment type="caution">
    <text evidence="10">Lacks conserved residue(s) required for the propagation of feature annotation.</text>
</comment>
<feature type="transmembrane region" description="Helical" evidence="10">
    <location>
        <begin position="180"/>
        <end position="206"/>
    </location>
</feature>
<dbReference type="PANTHER" id="PTHR21137:SF35">
    <property type="entry name" value="ODORANT RECEPTOR 19A-RELATED"/>
    <property type="match status" value="1"/>
</dbReference>
<reference evidence="11" key="1">
    <citation type="journal article" date="2023" name="G3 (Bethesda)">
        <title>Whole genome assemblies of Zophobas morio and Tenebrio molitor.</title>
        <authorList>
            <person name="Kaur S."/>
            <person name="Stinson S.A."/>
            <person name="diCenzo G.C."/>
        </authorList>
    </citation>
    <scope>NUCLEOTIDE SEQUENCE</scope>
    <source>
        <strain evidence="11">QUZm001</strain>
    </source>
</reference>
<keyword evidence="3 10" id="KW-0716">Sensory transduction</keyword>
<comment type="similarity">
    <text evidence="10">Belongs to the insect chemoreceptor superfamily. Heteromeric odorant receptor channel (TC 1.A.69) family.</text>
</comment>
<dbReference type="Pfam" id="PF02949">
    <property type="entry name" value="7tm_6"/>
    <property type="match status" value="1"/>
</dbReference>